<dbReference type="Pfam" id="PF01035">
    <property type="entry name" value="DNA_binding_1"/>
    <property type="match status" value="1"/>
</dbReference>
<evidence type="ECO:0000313" key="8">
    <source>
        <dbReference type="EMBL" id="MFD2840497.1"/>
    </source>
</evidence>
<dbReference type="EMBL" id="JBHUOP010000003">
    <property type="protein sequence ID" value="MFD2840497.1"/>
    <property type="molecule type" value="Genomic_DNA"/>
</dbReference>
<dbReference type="InterPro" id="IPR014048">
    <property type="entry name" value="MethylDNA_cys_MeTrfase_DNA-bd"/>
</dbReference>
<dbReference type="CDD" id="cd06445">
    <property type="entry name" value="ATase"/>
    <property type="match status" value="1"/>
</dbReference>
<gene>
    <name evidence="8" type="ORF">ACFSYH_07935</name>
</gene>
<evidence type="ECO:0000256" key="5">
    <source>
        <dbReference type="ARBA" id="ARBA00023204"/>
    </source>
</evidence>
<comment type="caution">
    <text evidence="8">The sequence shown here is derived from an EMBL/GenBank/DDBJ whole genome shotgun (WGS) entry which is preliminary data.</text>
</comment>
<dbReference type="Proteomes" id="UP001597391">
    <property type="component" value="Unassembled WGS sequence"/>
</dbReference>
<protein>
    <submittedName>
        <fullName evidence="8">Methylated-DNA--[protein]-cysteine S-methyltransferase</fullName>
        <ecNumber evidence="8">2.1.1.63</ecNumber>
    </submittedName>
</protein>
<keyword evidence="9" id="KW-1185">Reference proteome</keyword>
<evidence type="ECO:0000259" key="7">
    <source>
        <dbReference type="Pfam" id="PF01035"/>
    </source>
</evidence>
<dbReference type="GO" id="GO:0003908">
    <property type="term" value="F:methylated-DNA-[protein]-cysteine S-methyltransferase activity"/>
    <property type="evidence" value="ECO:0007669"/>
    <property type="project" value="UniProtKB-EC"/>
</dbReference>
<evidence type="ECO:0000256" key="1">
    <source>
        <dbReference type="ARBA" id="ARBA00001286"/>
    </source>
</evidence>
<sequence length="215" mass="22688">MPNPTFATTLDTDDGPFTIVATPSHVIAAGWRASLPLGTSEHGGTAPDRNTEGTVLSLGSVLSGVHDSLRPAPTTIQIFDEPSALALPLACDEAVLGRAARATLAYYDGDPSLLREVPVLQRGGPFRGLALTALRDVPCGEVVSYGELAELAGRPAAVRAAATACARNAVGLFVPCHRVIRGDGSPGQYGSYGVDFKVRMLDRERAWYDRHHPSD</sequence>
<evidence type="ECO:0000256" key="6">
    <source>
        <dbReference type="ARBA" id="ARBA00049348"/>
    </source>
</evidence>
<evidence type="ECO:0000256" key="2">
    <source>
        <dbReference type="ARBA" id="ARBA00022603"/>
    </source>
</evidence>
<comment type="catalytic activity">
    <reaction evidence="1">
        <text>a 4-O-methyl-thymidine in DNA + L-cysteinyl-[protein] = a thymidine in DNA + S-methyl-L-cysteinyl-[protein]</text>
        <dbReference type="Rhea" id="RHEA:53428"/>
        <dbReference type="Rhea" id="RHEA-COMP:10131"/>
        <dbReference type="Rhea" id="RHEA-COMP:10132"/>
        <dbReference type="Rhea" id="RHEA-COMP:13555"/>
        <dbReference type="Rhea" id="RHEA-COMP:13556"/>
        <dbReference type="ChEBI" id="CHEBI:29950"/>
        <dbReference type="ChEBI" id="CHEBI:82612"/>
        <dbReference type="ChEBI" id="CHEBI:137386"/>
        <dbReference type="ChEBI" id="CHEBI:137387"/>
        <dbReference type="EC" id="2.1.1.63"/>
    </reaction>
</comment>
<keyword evidence="3 8" id="KW-0808">Transferase</keyword>
<name>A0ABW5XF59_9MICO</name>
<dbReference type="InterPro" id="IPR036217">
    <property type="entry name" value="MethylDNA_cys_MeTrfase_DNAb"/>
</dbReference>
<dbReference type="RefSeq" id="WP_377466351.1">
    <property type="nucleotide sequence ID" value="NZ_JBHUOP010000003.1"/>
</dbReference>
<organism evidence="8 9">
    <name type="scientific">Populibacterium corticicola</name>
    <dbReference type="NCBI Taxonomy" id="1812826"/>
    <lineage>
        <taxon>Bacteria</taxon>
        <taxon>Bacillati</taxon>
        <taxon>Actinomycetota</taxon>
        <taxon>Actinomycetes</taxon>
        <taxon>Micrococcales</taxon>
        <taxon>Jonesiaceae</taxon>
        <taxon>Populibacterium</taxon>
    </lineage>
</organism>
<evidence type="ECO:0000313" key="9">
    <source>
        <dbReference type="Proteomes" id="UP001597391"/>
    </source>
</evidence>
<keyword evidence="4" id="KW-0227">DNA damage</keyword>
<dbReference type="SUPFAM" id="SSF46767">
    <property type="entry name" value="Methylated DNA-protein cysteine methyltransferase, C-terminal domain"/>
    <property type="match status" value="1"/>
</dbReference>
<dbReference type="GO" id="GO:0032259">
    <property type="term" value="P:methylation"/>
    <property type="evidence" value="ECO:0007669"/>
    <property type="project" value="UniProtKB-KW"/>
</dbReference>
<dbReference type="PANTHER" id="PTHR10815">
    <property type="entry name" value="METHYLATED-DNA--PROTEIN-CYSTEINE METHYLTRANSFERASE"/>
    <property type="match status" value="1"/>
</dbReference>
<reference evidence="9" key="1">
    <citation type="journal article" date="2019" name="Int. J. Syst. Evol. Microbiol.">
        <title>The Global Catalogue of Microorganisms (GCM) 10K type strain sequencing project: providing services to taxonomists for standard genome sequencing and annotation.</title>
        <authorList>
            <consortium name="The Broad Institute Genomics Platform"/>
            <consortium name="The Broad Institute Genome Sequencing Center for Infectious Disease"/>
            <person name="Wu L."/>
            <person name="Ma J."/>
        </authorList>
    </citation>
    <scope>NUCLEOTIDE SEQUENCE [LARGE SCALE GENOMIC DNA]</scope>
    <source>
        <strain evidence="9">KCTC 33576</strain>
    </source>
</reference>
<feature type="domain" description="Methylated-DNA-[protein]-cysteine S-methyltransferase DNA binding" evidence="7">
    <location>
        <begin position="126"/>
        <end position="205"/>
    </location>
</feature>
<dbReference type="PROSITE" id="PS00374">
    <property type="entry name" value="MGMT"/>
    <property type="match status" value="1"/>
</dbReference>
<dbReference type="InterPro" id="IPR036388">
    <property type="entry name" value="WH-like_DNA-bd_sf"/>
</dbReference>
<keyword evidence="2 8" id="KW-0489">Methyltransferase</keyword>
<dbReference type="NCBIfam" id="TIGR00589">
    <property type="entry name" value="ogt"/>
    <property type="match status" value="1"/>
</dbReference>
<dbReference type="Gene3D" id="1.10.10.10">
    <property type="entry name" value="Winged helix-like DNA-binding domain superfamily/Winged helix DNA-binding domain"/>
    <property type="match status" value="1"/>
</dbReference>
<dbReference type="PANTHER" id="PTHR10815:SF14">
    <property type="entry name" value="BIFUNCTIONAL TRANSCRIPTIONAL ACTIVATOR_DNA REPAIR ENZYME ADA"/>
    <property type="match status" value="1"/>
</dbReference>
<proteinExistence type="predicted"/>
<evidence type="ECO:0000256" key="3">
    <source>
        <dbReference type="ARBA" id="ARBA00022679"/>
    </source>
</evidence>
<dbReference type="InterPro" id="IPR001497">
    <property type="entry name" value="MethylDNA_cys_MeTrfase_AS"/>
</dbReference>
<keyword evidence="5" id="KW-0234">DNA repair</keyword>
<comment type="catalytic activity">
    <reaction evidence="6">
        <text>a 6-O-methyl-2'-deoxyguanosine in DNA + L-cysteinyl-[protein] = S-methyl-L-cysteinyl-[protein] + a 2'-deoxyguanosine in DNA</text>
        <dbReference type="Rhea" id="RHEA:24000"/>
        <dbReference type="Rhea" id="RHEA-COMP:10131"/>
        <dbReference type="Rhea" id="RHEA-COMP:10132"/>
        <dbReference type="Rhea" id="RHEA-COMP:11367"/>
        <dbReference type="Rhea" id="RHEA-COMP:11368"/>
        <dbReference type="ChEBI" id="CHEBI:29950"/>
        <dbReference type="ChEBI" id="CHEBI:82612"/>
        <dbReference type="ChEBI" id="CHEBI:85445"/>
        <dbReference type="ChEBI" id="CHEBI:85448"/>
        <dbReference type="EC" id="2.1.1.63"/>
    </reaction>
</comment>
<dbReference type="EC" id="2.1.1.63" evidence="8"/>
<accession>A0ABW5XF59</accession>
<evidence type="ECO:0000256" key="4">
    <source>
        <dbReference type="ARBA" id="ARBA00022763"/>
    </source>
</evidence>